<dbReference type="PATRIC" id="fig|391937.3.peg.3418"/>
<name>K2LJ25_9HYPH</name>
<dbReference type="PANTHER" id="PTHR11365">
    <property type="entry name" value="5-OXOPROLINASE RELATED"/>
    <property type="match status" value="1"/>
</dbReference>
<keyword evidence="5" id="KW-1185">Reference proteome</keyword>
<dbReference type="InterPro" id="IPR045079">
    <property type="entry name" value="Oxoprolinase-like"/>
</dbReference>
<gene>
    <name evidence="4" type="ORF">NA2_16632</name>
</gene>
<dbReference type="InterPro" id="IPR008040">
    <property type="entry name" value="Hydant_A_N"/>
</dbReference>
<organism evidence="4 5">
    <name type="scientific">Nitratireductor pacificus pht-3B</name>
    <dbReference type="NCBI Taxonomy" id="391937"/>
    <lineage>
        <taxon>Bacteria</taxon>
        <taxon>Pseudomonadati</taxon>
        <taxon>Pseudomonadota</taxon>
        <taxon>Alphaproteobacteria</taxon>
        <taxon>Hyphomicrobiales</taxon>
        <taxon>Phyllobacteriaceae</taxon>
        <taxon>Nitratireductor</taxon>
    </lineage>
</organism>
<evidence type="ECO:0000313" key="5">
    <source>
        <dbReference type="Proteomes" id="UP000006786"/>
    </source>
</evidence>
<dbReference type="AlphaFoldDB" id="K2LJ25"/>
<accession>K2LJ25</accession>
<feature type="domain" description="Hydantoinase/oxoprolinase N-terminal" evidence="2">
    <location>
        <begin position="10"/>
        <end position="189"/>
    </location>
</feature>
<dbReference type="OrthoDB" id="9759608at2"/>
<dbReference type="GO" id="GO:0006749">
    <property type="term" value="P:glutathione metabolic process"/>
    <property type="evidence" value="ECO:0007669"/>
    <property type="project" value="TreeGrafter"/>
</dbReference>
<dbReference type="Pfam" id="PF05378">
    <property type="entry name" value="Hydant_A_N"/>
    <property type="match status" value="1"/>
</dbReference>
<dbReference type="InterPro" id="IPR043129">
    <property type="entry name" value="ATPase_NBD"/>
</dbReference>
<dbReference type="RefSeq" id="WP_008598217.1">
    <property type="nucleotide sequence ID" value="NZ_AMRM01000020.1"/>
</dbReference>
<feature type="domain" description="Acetophenone carboxylase-like C-terminal" evidence="3">
    <location>
        <begin position="513"/>
        <end position="682"/>
    </location>
</feature>
<evidence type="ECO:0000259" key="2">
    <source>
        <dbReference type="Pfam" id="PF05378"/>
    </source>
</evidence>
<dbReference type="Pfam" id="PF19278">
    <property type="entry name" value="Hydant_A_C"/>
    <property type="match status" value="1"/>
</dbReference>
<evidence type="ECO:0000259" key="3">
    <source>
        <dbReference type="Pfam" id="PF19278"/>
    </source>
</evidence>
<dbReference type="PANTHER" id="PTHR11365:SF23">
    <property type="entry name" value="HYPOTHETICAL 5-OXOPROLINASE (EUROFUNG)-RELATED"/>
    <property type="match status" value="1"/>
</dbReference>
<evidence type="ECO:0000259" key="1">
    <source>
        <dbReference type="Pfam" id="PF01968"/>
    </source>
</evidence>
<dbReference type="SUPFAM" id="SSF53067">
    <property type="entry name" value="Actin-like ATPase domain"/>
    <property type="match status" value="1"/>
</dbReference>
<dbReference type="Proteomes" id="UP000006786">
    <property type="component" value="Unassembled WGS sequence"/>
</dbReference>
<dbReference type="Pfam" id="PF01968">
    <property type="entry name" value="Hydantoinase_A"/>
    <property type="match status" value="1"/>
</dbReference>
<reference evidence="4 5" key="1">
    <citation type="journal article" date="2012" name="J. Bacteriol.">
        <title>Genome Sequence of Nitratireductor pacificus Type Strain pht-3B.</title>
        <authorList>
            <person name="Lai Q."/>
            <person name="Li G."/>
            <person name="Shao Z."/>
        </authorList>
    </citation>
    <scope>NUCLEOTIDE SEQUENCE [LARGE SCALE GENOMIC DNA]</scope>
    <source>
        <strain evidence="5">pht-3B</strain>
    </source>
</reference>
<dbReference type="GO" id="GO:0005829">
    <property type="term" value="C:cytosol"/>
    <property type="evidence" value="ECO:0007669"/>
    <property type="project" value="TreeGrafter"/>
</dbReference>
<evidence type="ECO:0008006" key="6">
    <source>
        <dbReference type="Google" id="ProtNLM"/>
    </source>
</evidence>
<dbReference type="EMBL" id="AMRM01000020">
    <property type="protein sequence ID" value="EKF17704.1"/>
    <property type="molecule type" value="Genomic_DNA"/>
</dbReference>
<dbReference type="STRING" id="391937.NA2_16632"/>
<comment type="caution">
    <text evidence="4">The sequence shown here is derived from an EMBL/GenBank/DDBJ whole genome shotgun (WGS) entry which is preliminary data.</text>
</comment>
<proteinExistence type="predicted"/>
<dbReference type="GO" id="GO:0017168">
    <property type="term" value="F:5-oxoprolinase (ATP-hydrolyzing) activity"/>
    <property type="evidence" value="ECO:0007669"/>
    <property type="project" value="TreeGrafter"/>
</dbReference>
<feature type="domain" description="Hydantoinase A/oxoprolinase" evidence="1">
    <location>
        <begin position="210"/>
        <end position="495"/>
    </location>
</feature>
<dbReference type="InterPro" id="IPR049517">
    <property type="entry name" value="ACX-like_C"/>
</dbReference>
<evidence type="ECO:0000313" key="4">
    <source>
        <dbReference type="EMBL" id="EKF17704.1"/>
    </source>
</evidence>
<dbReference type="eggNOG" id="COG0145">
    <property type="taxonomic scope" value="Bacteria"/>
</dbReference>
<dbReference type="InterPro" id="IPR002821">
    <property type="entry name" value="Hydantoinase_A"/>
</dbReference>
<sequence>MATANQKWNLGIDVGGTFTDIVLSGPDGDLHTTKTPSTKDQSDGVLAGIGKIAGHAGLTLESLLPEVSIIVHGTTVATNALLEYRGVKVGLITTEGFRDELEFRRSYKESTFNPRLQAPHPICPRRLRIGVPERVDSNGGVLTPLNEDAVREAVRFLVAEGVEAIAVCYLFSFIRPDHERRTREIIEEESPGLYISLSHEVLPEIREYERVSTTVVNAYVGPAIKSYVSHLDDKLRSKGFAGELFIMQSNGGMLTAAETTRHAVGTLLSGPAGGVTAAAMIGELSGYKNLMTVDMGGTSYDISIITNLTPGMTTESWLARYRIALPMLDIHTIGAGGGSIAWIDDGGALRVGPESAGSLPGPACYGRGGTRPTTTDVNLILGYLNPDFFLGGEMKLDVEAAKEAVRLHVADPLGIGVIEAAQAISEIVNNNMADASHLVTTRRGLDPRDFALVAVGGAGALHAGRQAELLGMASVLVPAAGPVFCALGDTVANLKVSESRTYFANLATLDLADINARFDDLEAVARERLAGQNVTRDFELKRSLDLRYEGEVHELTVPLRTRTRRVTALNVEATVRAFHEQHEQLFAHKDVAHPVELLTLRVEVVGVRDTVRPRGASFGGENADEAIKNVRPIWFAGGQADTRVYDGDKLRPGHFITGPAAIENWGTTIIIYPQQEALIDAYGNCIIENGQAGGAQ</sequence>
<protein>
    <recommendedName>
        <fullName evidence="6">5-oxoprolinase</fullName>
    </recommendedName>
</protein>